<feature type="domain" description="LUD" evidence="1">
    <location>
        <begin position="108"/>
        <end position="203"/>
    </location>
</feature>
<keyword evidence="3" id="KW-1185">Reference proteome</keyword>
<evidence type="ECO:0000313" key="3">
    <source>
        <dbReference type="Proteomes" id="UP000199301"/>
    </source>
</evidence>
<evidence type="ECO:0000259" key="1">
    <source>
        <dbReference type="Pfam" id="PF02589"/>
    </source>
</evidence>
<dbReference type="Proteomes" id="UP000199301">
    <property type="component" value="Unassembled WGS sequence"/>
</dbReference>
<dbReference type="PANTHER" id="PTHR43682">
    <property type="entry name" value="LACTATE UTILIZATION PROTEIN C"/>
    <property type="match status" value="1"/>
</dbReference>
<dbReference type="InterPro" id="IPR024185">
    <property type="entry name" value="FTHF_cligase-like_sf"/>
</dbReference>
<accession>A0A1H0ZDW4</accession>
<organism evidence="2 3">
    <name type="scientific">Actinopolyspora saharensis</name>
    <dbReference type="NCBI Taxonomy" id="995062"/>
    <lineage>
        <taxon>Bacteria</taxon>
        <taxon>Bacillati</taxon>
        <taxon>Actinomycetota</taxon>
        <taxon>Actinomycetes</taxon>
        <taxon>Actinopolysporales</taxon>
        <taxon>Actinopolysporaceae</taxon>
        <taxon>Actinopolyspora</taxon>
    </lineage>
</organism>
<dbReference type="Pfam" id="PF02589">
    <property type="entry name" value="LUD_dom"/>
    <property type="match status" value="1"/>
</dbReference>
<sequence>MNARDVVLGRVRDALAAAPPEPVTVPREYRGRRELPDEQRLELLVDRLGEYRADVYRCSVAETATTVAEALGDARLVAVPGGLDGSWLEEFTGRVEVDSGESPVRWLEDVDGVVTSSAVTCAETGTVFLDASAAQGRRALTLVPDLHVCVVDLSSVVVGVPEAVGRLDPVRPTTMISGPSATSDIELDRVEGVHGPRTLRVVVRVDG</sequence>
<evidence type="ECO:0000313" key="2">
    <source>
        <dbReference type="EMBL" id="SDQ25630.1"/>
    </source>
</evidence>
<dbReference type="OrthoDB" id="9794187at2"/>
<dbReference type="InterPro" id="IPR037171">
    <property type="entry name" value="NagB/RpiA_transferase-like"/>
</dbReference>
<dbReference type="EMBL" id="FNKO01000001">
    <property type="protein sequence ID" value="SDQ25630.1"/>
    <property type="molecule type" value="Genomic_DNA"/>
</dbReference>
<name>A0A1H0ZDW4_9ACTN</name>
<dbReference type="STRING" id="995062.SAMN04489718_0990"/>
<dbReference type="AlphaFoldDB" id="A0A1H0ZDW4"/>
<dbReference type="SUPFAM" id="SSF100950">
    <property type="entry name" value="NagB/RpiA/CoA transferase-like"/>
    <property type="match status" value="1"/>
</dbReference>
<proteinExistence type="predicted"/>
<dbReference type="InterPro" id="IPR003741">
    <property type="entry name" value="LUD_dom"/>
</dbReference>
<dbReference type="RefSeq" id="WP_092521383.1">
    <property type="nucleotide sequence ID" value="NZ_FNKO01000001.1"/>
</dbReference>
<protein>
    <submittedName>
        <fullName evidence="2">L-lactate dehydrogenase complex protein LldG</fullName>
    </submittedName>
</protein>
<dbReference type="PANTHER" id="PTHR43682:SF1">
    <property type="entry name" value="LACTATE UTILIZATION PROTEIN C"/>
    <property type="match status" value="1"/>
</dbReference>
<reference evidence="3" key="1">
    <citation type="submission" date="2016-10" db="EMBL/GenBank/DDBJ databases">
        <authorList>
            <person name="Varghese N."/>
            <person name="Submissions S."/>
        </authorList>
    </citation>
    <scope>NUCLEOTIDE SEQUENCE [LARGE SCALE GENOMIC DNA]</scope>
    <source>
        <strain evidence="3">DSM 45459</strain>
    </source>
</reference>
<gene>
    <name evidence="2" type="ORF">SAMN04489718_0990</name>
</gene>
<dbReference type="Gene3D" id="3.40.50.10420">
    <property type="entry name" value="NagB/RpiA/CoA transferase-like"/>
    <property type="match status" value="1"/>
</dbReference>